<keyword evidence="2 8" id="KW-0813">Transport</keyword>
<dbReference type="RefSeq" id="WP_170123944.1">
    <property type="nucleotide sequence ID" value="NZ_CAKZQT010000021.1"/>
</dbReference>
<sequence>MDTPICIRVSCALFAAALPALAHGQSPPPEEPVELEEIIVRSGPFERTADELVQPVDVLSGEALERRRRGTVGDVLADRPGIANASFGPGVGRPVIRGQGGPRVLLLENSIASMDASSISADHAVTVDPLDADQIEVIKGPATLIYGGAASAGIVNVIDDRLPDIVVPGLRLRGNLSYGDNGDERNGALRARYGVGEFQLGANVARREAGEFDIPGYATRAGADAHEGHDHAEEEEEERYGVLDNSDLRTDSYGASAAWVRDRSMLGVAVTRFESNYGIPGHGHAHEEDAGEEEEAHSHDGVRIDMEQTRTDLRGLLYDPLPGFDRLELRAGVNDYRHREIEPGGEVGTTFDVQETETRIELAHRPLGEWVGVAGLHVSHRDFEAVGEEAFVPPVVTRGLGLFLVESRKIAGHEFEIGARVDQVEHEPQSDALADTDFTPLSLSTGINFLFGDHLHLRVNLQRAQRAPAAEELYAFGPHLATLAFERGDVALDVETANNLDLSFGRDRGRWTWEVGAFYNRINDYVFLREVDEGLNADGSGTPSSDGVADRVDESGTFEADGELLLVDVTQQDAEFYGAEIWLRHQLIDEGPLRLAVRGFGDTVRGRLRSGGQNLPRISPSRLGISADAEFGDWSAALGYTRVFEHDRLAPLETNTPGHDLVSADLEYALPFQNVRTTIYLQGRNLLDEKQRLSTSFLKDVAPQPGRSLFVGLRFDFLSPV</sequence>
<evidence type="ECO:0000256" key="6">
    <source>
        <dbReference type="ARBA" id="ARBA00023136"/>
    </source>
</evidence>
<dbReference type="GO" id="GO:0044718">
    <property type="term" value="P:siderophore transmembrane transport"/>
    <property type="evidence" value="ECO:0007669"/>
    <property type="project" value="TreeGrafter"/>
</dbReference>
<keyword evidence="11" id="KW-0732">Signal</keyword>
<protein>
    <submittedName>
        <fullName evidence="14">Iron complex outermembrane receptor protein</fullName>
    </submittedName>
</protein>
<organism evidence="14 15">
    <name type="scientific">Sinimarinibacterium flocculans</name>
    <dbReference type="NCBI Taxonomy" id="985250"/>
    <lineage>
        <taxon>Bacteria</taxon>
        <taxon>Pseudomonadati</taxon>
        <taxon>Pseudomonadota</taxon>
        <taxon>Gammaproteobacteria</taxon>
        <taxon>Nevskiales</taxon>
        <taxon>Nevskiaceae</taxon>
        <taxon>Sinimarinibacterium</taxon>
    </lineage>
</organism>
<keyword evidence="5 9" id="KW-0798">TonB box</keyword>
<dbReference type="InterPro" id="IPR012910">
    <property type="entry name" value="Plug_dom"/>
</dbReference>
<dbReference type="InterPro" id="IPR000531">
    <property type="entry name" value="Beta-barrel_TonB"/>
</dbReference>
<dbReference type="InterPro" id="IPR039426">
    <property type="entry name" value="TonB-dep_rcpt-like"/>
</dbReference>
<evidence type="ECO:0000256" key="4">
    <source>
        <dbReference type="ARBA" id="ARBA00022692"/>
    </source>
</evidence>
<keyword evidence="3 8" id="KW-1134">Transmembrane beta strand</keyword>
<evidence type="ECO:0000259" key="13">
    <source>
        <dbReference type="Pfam" id="PF07715"/>
    </source>
</evidence>
<dbReference type="Pfam" id="PF07715">
    <property type="entry name" value="Plug"/>
    <property type="match status" value="1"/>
</dbReference>
<keyword evidence="4 8" id="KW-0812">Transmembrane</keyword>
<dbReference type="GO" id="GO:0009279">
    <property type="term" value="C:cell outer membrane"/>
    <property type="evidence" value="ECO:0007669"/>
    <property type="project" value="UniProtKB-SubCell"/>
</dbReference>
<dbReference type="PANTHER" id="PTHR30069">
    <property type="entry name" value="TONB-DEPENDENT OUTER MEMBRANE RECEPTOR"/>
    <property type="match status" value="1"/>
</dbReference>
<name>A0A318EFM1_9GAMM</name>
<feature type="domain" description="TonB-dependent receptor plug" evidence="13">
    <location>
        <begin position="51"/>
        <end position="154"/>
    </location>
</feature>
<comment type="similarity">
    <text evidence="8 9">Belongs to the TonB-dependent receptor family.</text>
</comment>
<evidence type="ECO:0000256" key="10">
    <source>
        <dbReference type="SAM" id="MobiDB-lite"/>
    </source>
</evidence>
<keyword evidence="14" id="KW-0675">Receptor</keyword>
<evidence type="ECO:0000256" key="1">
    <source>
        <dbReference type="ARBA" id="ARBA00004571"/>
    </source>
</evidence>
<evidence type="ECO:0000259" key="12">
    <source>
        <dbReference type="Pfam" id="PF00593"/>
    </source>
</evidence>
<evidence type="ECO:0000256" key="11">
    <source>
        <dbReference type="SAM" id="SignalP"/>
    </source>
</evidence>
<keyword evidence="6 8" id="KW-0472">Membrane</keyword>
<gene>
    <name evidence="14" type="ORF">C8D93_103159</name>
</gene>
<evidence type="ECO:0000256" key="9">
    <source>
        <dbReference type="RuleBase" id="RU003357"/>
    </source>
</evidence>
<keyword evidence="15" id="KW-1185">Reference proteome</keyword>
<dbReference type="PANTHER" id="PTHR30069:SF40">
    <property type="entry name" value="TONB-DEPENDENT RECEPTOR NMB0964-RELATED"/>
    <property type="match status" value="1"/>
</dbReference>
<keyword evidence="7 8" id="KW-0998">Cell outer membrane</keyword>
<evidence type="ECO:0000256" key="5">
    <source>
        <dbReference type="ARBA" id="ARBA00023077"/>
    </source>
</evidence>
<feature type="domain" description="TonB-dependent receptor-like beta-barrel" evidence="12">
    <location>
        <begin position="352"/>
        <end position="686"/>
    </location>
</feature>
<accession>A0A318EFM1</accession>
<feature type="signal peptide" evidence="11">
    <location>
        <begin position="1"/>
        <end position="22"/>
    </location>
</feature>
<dbReference type="Proteomes" id="UP000248330">
    <property type="component" value="Unassembled WGS sequence"/>
</dbReference>
<dbReference type="GO" id="GO:0015344">
    <property type="term" value="F:siderophore uptake transmembrane transporter activity"/>
    <property type="evidence" value="ECO:0007669"/>
    <property type="project" value="TreeGrafter"/>
</dbReference>
<reference evidence="14 15" key="1">
    <citation type="submission" date="2018-04" db="EMBL/GenBank/DDBJ databases">
        <title>Genomic Encyclopedia of Type Strains, Phase IV (KMG-IV): sequencing the most valuable type-strain genomes for metagenomic binning, comparative biology and taxonomic classification.</title>
        <authorList>
            <person name="Goeker M."/>
        </authorList>
    </citation>
    <scope>NUCLEOTIDE SEQUENCE [LARGE SCALE GENOMIC DNA]</scope>
    <source>
        <strain evidence="14 15">DSM 104150</strain>
    </source>
</reference>
<evidence type="ECO:0000313" key="14">
    <source>
        <dbReference type="EMBL" id="PXV69585.1"/>
    </source>
</evidence>
<dbReference type="Gene3D" id="2.170.130.10">
    <property type="entry name" value="TonB-dependent receptor, plug domain"/>
    <property type="match status" value="1"/>
</dbReference>
<dbReference type="AlphaFoldDB" id="A0A318EFM1"/>
<dbReference type="Gene3D" id="2.40.170.20">
    <property type="entry name" value="TonB-dependent receptor, beta-barrel domain"/>
    <property type="match status" value="1"/>
</dbReference>
<proteinExistence type="inferred from homology"/>
<evidence type="ECO:0000256" key="3">
    <source>
        <dbReference type="ARBA" id="ARBA00022452"/>
    </source>
</evidence>
<feature type="region of interest" description="Disordered" evidence="10">
    <location>
        <begin position="278"/>
        <end position="299"/>
    </location>
</feature>
<comment type="subcellular location">
    <subcellularLocation>
        <location evidence="1 8">Cell outer membrane</location>
        <topology evidence="1 8">Multi-pass membrane protein</topology>
    </subcellularLocation>
</comment>
<comment type="caution">
    <text evidence="14">The sequence shown here is derived from an EMBL/GenBank/DDBJ whole genome shotgun (WGS) entry which is preliminary data.</text>
</comment>
<evidence type="ECO:0000256" key="8">
    <source>
        <dbReference type="PROSITE-ProRule" id="PRU01360"/>
    </source>
</evidence>
<dbReference type="InterPro" id="IPR036942">
    <property type="entry name" value="Beta-barrel_TonB_sf"/>
</dbReference>
<feature type="chain" id="PRO_5016338911" evidence="11">
    <location>
        <begin position="23"/>
        <end position="721"/>
    </location>
</feature>
<evidence type="ECO:0000313" key="15">
    <source>
        <dbReference type="Proteomes" id="UP000248330"/>
    </source>
</evidence>
<dbReference type="PROSITE" id="PS52016">
    <property type="entry name" value="TONB_DEPENDENT_REC_3"/>
    <property type="match status" value="1"/>
</dbReference>
<evidence type="ECO:0000256" key="2">
    <source>
        <dbReference type="ARBA" id="ARBA00022448"/>
    </source>
</evidence>
<dbReference type="SUPFAM" id="SSF56935">
    <property type="entry name" value="Porins"/>
    <property type="match status" value="1"/>
</dbReference>
<dbReference type="InterPro" id="IPR037066">
    <property type="entry name" value="Plug_dom_sf"/>
</dbReference>
<dbReference type="Pfam" id="PF00593">
    <property type="entry name" value="TonB_dep_Rec_b-barrel"/>
    <property type="match status" value="1"/>
</dbReference>
<evidence type="ECO:0000256" key="7">
    <source>
        <dbReference type="ARBA" id="ARBA00023237"/>
    </source>
</evidence>
<dbReference type="EMBL" id="QICN01000003">
    <property type="protein sequence ID" value="PXV69585.1"/>
    <property type="molecule type" value="Genomic_DNA"/>
</dbReference>